<dbReference type="SUPFAM" id="SSF55486">
    <property type="entry name" value="Metalloproteases ('zincins'), catalytic domain"/>
    <property type="match status" value="1"/>
</dbReference>
<evidence type="ECO:0000256" key="19">
    <source>
        <dbReference type="ARBA" id="ARBA00023288"/>
    </source>
</evidence>
<keyword evidence="17" id="KW-1015">Disulfide bond</keyword>
<keyword evidence="9 21" id="KW-0479">Metal-binding</keyword>
<keyword evidence="13" id="KW-0735">Signal-anchor</keyword>
<evidence type="ECO:0000256" key="4">
    <source>
        <dbReference type="ARBA" id="ARBA00010136"/>
    </source>
</evidence>
<dbReference type="GO" id="GO:0006508">
    <property type="term" value="P:proteolysis"/>
    <property type="evidence" value="ECO:0007669"/>
    <property type="project" value="UniProtKB-KW"/>
</dbReference>
<dbReference type="FunFam" id="2.60.40.1910:FF:000008">
    <property type="entry name" value="Aminopeptidase"/>
    <property type="match status" value="1"/>
</dbReference>
<evidence type="ECO:0000256" key="18">
    <source>
        <dbReference type="ARBA" id="ARBA00023180"/>
    </source>
</evidence>
<name>A0ABD1F0H3_HYPHA</name>
<evidence type="ECO:0000256" key="6">
    <source>
        <dbReference type="ARBA" id="ARBA00022622"/>
    </source>
</evidence>
<dbReference type="InterPro" id="IPR014782">
    <property type="entry name" value="Peptidase_M1_dom"/>
</dbReference>
<feature type="active site" description="Proton acceptor" evidence="20">
    <location>
        <position position="401"/>
    </location>
</feature>
<proteinExistence type="inferred from homology"/>
<dbReference type="GO" id="GO:0008237">
    <property type="term" value="F:metallopeptidase activity"/>
    <property type="evidence" value="ECO:0007669"/>
    <property type="project" value="UniProtKB-KW"/>
</dbReference>
<evidence type="ECO:0000256" key="13">
    <source>
        <dbReference type="ARBA" id="ARBA00022968"/>
    </source>
</evidence>
<keyword evidence="15 23" id="KW-0482">Metalloprotease</keyword>
<evidence type="ECO:0000256" key="15">
    <source>
        <dbReference type="ARBA" id="ARBA00023049"/>
    </source>
</evidence>
<feature type="region of interest" description="Disordered" evidence="24">
    <location>
        <begin position="1"/>
        <end position="29"/>
    </location>
</feature>
<evidence type="ECO:0000256" key="22">
    <source>
        <dbReference type="PIRSR" id="PIRSR634016-4"/>
    </source>
</evidence>
<evidence type="ECO:0000256" key="17">
    <source>
        <dbReference type="ARBA" id="ARBA00023157"/>
    </source>
</evidence>
<evidence type="ECO:0000256" key="1">
    <source>
        <dbReference type="ARBA" id="ARBA00000098"/>
    </source>
</evidence>
<keyword evidence="11 23" id="KW-0378">Hydrolase</keyword>
<comment type="catalytic activity">
    <reaction evidence="1">
        <text>Release of an N-terminal amino acid, Xaa-|-Yaa- from a peptide, amide or arylamide. Xaa is preferably Ala, but may be most amino acids including Pro (slow action). When a terminal hydrophobic residue is followed by a prolyl residue, the two may be released as an intact Xaa-Pro dipeptide.</text>
        <dbReference type="EC" id="3.4.11.2"/>
    </reaction>
</comment>
<evidence type="ECO:0000256" key="14">
    <source>
        <dbReference type="ARBA" id="ARBA00022989"/>
    </source>
</evidence>
<evidence type="ECO:0000256" key="2">
    <source>
        <dbReference type="ARBA" id="ARBA00004606"/>
    </source>
</evidence>
<keyword evidence="18" id="KW-0325">Glycoprotein</keyword>
<dbReference type="InterPro" id="IPR034016">
    <property type="entry name" value="M1_APN-typ"/>
</dbReference>
<dbReference type="CDD" id="cd09601">
    <property type="entry name" value="M1_APN-Q_like"/>
    <property type="match status" value="1"/>
</dbReference>
<dbReference type="InterPro" id="IPR045357">
    <property type="entry name" value="Aminopeptidase_N-like_N"/>
</dbReference>
<dbReference type="Gene3D" id="2.60.40.1730">
    <property type="entry name" value="tricorn interacting facor f3 domain"/>
    <property type="match status" value="1"/>
</dbReference>
<evidence type="ECO:0000259" key="26">
    <source>
        <dbReference type="Pfam" id="PF11838"/>
    </source>
</evidence>
<dbReference type="GO" id="GO:0008270">
    <property type="term" value="F:zinc ion binding"/>
    <property type="evidence" value="ECO:0007669"/>
    <property type="project" value="UniProtKB-UniRule"/>
</dbReference>
<dbReference type="PANTHER" id="PTHR11533:SF294">
    <property type="entry name" value="THYROTROPIN-RELEASING HORMONE-DEGRADING ECTOENZYME"/>
    <property type="match status" value="1"/>
</dbReference>
<feature type="domain" description="Peptidase M1 membrane alanine aminopeptidase" evidence="25">
    <location>
        <begin position="330"/>
        <end position="553"/>
    </location>
</feature>
<evidence type="ECO:0000256" key="21">
    <source>
        <dbReference type="PIRSR" id="PIRSR634016-3"/>
    </source>
</evidence>
<gene>
    <name evidence="28" type="ORF">ABEB36_006093</name>
</gene>
<evidence type="ECO:0000256" key="11">
    <source>
        <dbReference type="ARBA" id="ARBA00022801"/>
    </source>
</evidence>
<sequence>MVGKIDYSSVPTTGELENNSNQKKYTVNHPPGKNVVVSRPLCTLMAIGAILLAVLVGLVVFFLVPRHCNGHSNQAASLVQKDARLLESSPEHQINERLPRNIRPLHYTIQIKPEFHNLATSGSESITLQPTEDTDTIIFHVNKIEIHKHSVVVKQLENFNSSDSIPINSQEYLEGERYRIVLDEKLIKDKTYVLSLEFHGELNSQLQGFYISHYTNPSGDDRLAVSTQFSPTDARRAFPCFDEPSFKARFKIRLARPSNMSSLSNMPLEKTELFQTQNGPWYWDEYPDTPAMSTYLVSFIISELVQLQSPDSLIKIWARREYLTQTDYAGKIAPDILSYFENYFRTEFPLKKIDIVAVPEFGFSAMENWGLITFRESSLLFDNFSSTIDDKRTVATVLAHEIAHQWFGNLVTPKWWNDLWLKEGFATFLQYLGVDDTEPDWHILEEFLLTEIQQAMAFDSLESSRPISFEVYNSAQIKQAFDEISYAKGACIIRMMYFFLGEDTFRNGLIKYLQKFKYDNADRNDLFNTLTEEAHKRGSLLSNETVKQIMDTWTEQAGFPVLNVSPDYSRNILKIVQKRFLTNNPSPGDRSLWWLPISFTTSLSHDLESTKPTFWMRGDKEIVEEIGPIGEWYLLNLNQTGYYIVNYDEHNWRQLIDNLMELPPIIWAQLISDAMDLAKANQLDYDIPLRLIAKMGLNDKSIMFVPTSVAFRKLKFLGDILYDTPVYGIFEEFHKAIFKHAYDIVDFNDNIDHYFTQRIRQIVLEFACSNSESRCVHQSRSLFRNWMSSGKTVLPNLRSVVYCTAIKEGSDVDWNFAYERYLHTTSPTEKNILLDSLGCTRLKWLLSRYLDKLIDGYSISIQDADRVFESVARNKEGTQIAFDFIRKHWDQMLSQYGDGFNILGKMIQSLAVHLNTEFQLEELERFRDSIKANISTTSRAFESAIEQVRGNVKWMKKNYAQVEDWLITHQERFQYL</sequence>
<keyword evidence="5" id="KW-1003">Cell membrane</keyword>
<evidence type="ECO:0000256" key="8">
    <source>
        <dbReference type="ARBA" id="ARBA00022692"/>
    </source>
</evidence>
<dbReference type="Gene3D" id="1.25.50.20">
    <property type="match status" value="1"/>
</dbReference>
<dbReference type="GO" id="GO:0016285">
    <property type="term" value="F:alanyl aminopeptidase activity"/>
    <property type="evidence" value="ECO:0007669"/>
    <property type="project" value="UniProtKB-EC"/>
</dbReference>
<evidence type="ECO:0000313" key="29">
    <source>
        <dbReference type="Proteomes" id="UP001566132"/>
    </source>
</evidence>
<keyword evidence="6" id="KW-0336">GPI-anchor</keyword>
<feature type="compositionally biased region" description="Polar residues" evidence="24">
    <location>
        <begin position="9"/>
        <end position="25"/>
    </location>
</feature>
<dbReference type="FunFam" id="1.25.50.20:FF:000001">
    <property type="entry name" value="Aminopeptidase"/>
    <property type="match status" value="1"/>
</dbReference>
<feature type="binding site" evidence="21">
    <location>
        <position position="400"/>
    </location>
    <ligand>
        <name>Zn(2+)</name>
        <dbReference type="ChEBI" id="CHEBI:29105"/>
        <note>catalytic</note>
    </ligand>
</feature>
<keyword evidence="7 23" id="KW-0645">Protease</keyword>
<dbReference type="InterPro" id="IPR027268">
    <property type="entry name" value="Peptidase_M4/M1_CTD_sf"/>
</dbReference>
<evidence type="ECO:0000313" key="28">
    <source>
        <dbReference type="EMBL" id="KAL1506798.1"/>
    </source>
</evidence>
<dbReference type="Gene3D" id="1.10.390.10">
    <property type="entry name" value="Neutral Protease Domain 2"/>
    <property type="match status" value="1"/>
</dbReference>
<evidence type="ECO:0000259" key="27">
    <source>
        <dbReference type="Pfam" id="PF17900"/>
    </source>
</evidence>
<dbReference type="InterPro" id="IPR050344">
    <property type="entry name" value="Peptidase_M1_aminopeptidases"/>
</dbReference>
<feature type="site" description="Transition state stabilizer" evidence="22">
    <location>
        <position position="486"/>
    </location>
</feature>
<protein>
    <recommendedName>
        <fullName evidence="23">Aminopeptidase</fullName>
        <ecNumber evidence="23">3.4.11.-</ecNumber>
    </recommendedName>
</protein>
<comment type="subcellular location">
    <subcellularLocation>
        <location evidence="3">Cell membrane</location>
        <topology evidence="3">Lipid-anchor</topology>
        <topology evidence="3">GPI-anchor</topology>
    </subcellularLocation>
    <subcellularLocation>
        <location evidence="2">Membrane</location>
        <topology evidence="2">Single-pass type II membrane protein</topology>
    </subcellularLocation>
</comment>
<dbReference type="Proteomes" id="UP001566132">
    <property type="component" value="Unassembled WGS sequence"/>
</dbReference>
<dbReference type="AlphaFoldDB" id="A0ABD1F0H3"/>
<dbReference type="Gene3D" id="2.60.40.1910">
    <property type="match status" value="1"/>
</dbReference>
<dbReference type="Pfam" id="PF11838">
    <property type="entry name" value="ERAP1_C"/>
    <property type="match status" value="1"/>
</dbReference>
<evidence type="ECO:0000259" key="25">
    <source>
        <dbReference type="Pfam" id="PF01433"/>
    </source>
</evidence>
<evidence type="ECO:0000256" key="7">
    <source>
        <dbReference type="ARBA" id="ARBA00022670"/>
    </source>
</evidence>
<dbReference type="FunFam" id="1.10.390.10:FF:000016">
    <property type="entry name" value="Glutamyl aminopeptidase"/>
    <property type="match status" value="1"/>
</dbReference>
<keyword evidence="8 23" id="KW-0812">Transmembrane</keyword>
<feature type="binding site" evidence="21">
    <location>
        <position position="423"/>
    </location>
    <ligand>
        <name>Zn(2+)</name>
        <dbReference type="ChEBI" id="CHEBI:29105"/>
        <note>catalytic</note>
    </ligand>
</feature>
<evidence type="ECO:0000256" key="5">
    <source>
        <dbReference type="ARBA" id="ARBA00022475"/>
    </source>
</evidence>
<evidence type="ECO:0000256" key="24">
    <source>
        <dbReference type="SAM" id="MobiDB-lite"/>
    </source>
</evidence>
<evidence type="ECO:0000256" key="23">
    <source>
        <dbReference type="RuleBase" id="RU364040"/>
    </source>
</evidence>
<feature type="binding site" evidence="21">
    <location>
        <position position="404"/>
    </location>
    <ligand>
        <name>Zn(2+)</name>
        <dbReference type="ChEBI" id="CHEBI:29105"/>
        <note>catalytic</note>
    </ligand>
</feature>
<dbReference type="FunFam" id="2.60.40.1730:FF:000012">
    <property type="entry name" value="Aminopeptidase N"/>
    <property type="match status" value="1"/>
</dbReference>
<organism evidence="28 29">
    <name type="scientific">Hypothenemus hampei</name>
    <name type="common">Coffee berry borer</name>
    <dbReference type="NCBI Taxonomy" id="57062"/>
    <lineage>
        <taxon>Eukaryota</taxon>
        <taxon>Metazoa</taxon>
        <taxon>Ecdysozoa</taxon>
        <taxon>Arthropoda</taxon>
        <taxon>Hexapoda</taxon>
        <taxon>Insecta</taxon>
        <taxon>Pterygota</taxon>
        <taxon>Neoptera</taxon>
        <taxon>Endopterygota</taxon>
        <taxon>Coleoptera</taxon>
        <taxon>Polyphaga</taxon>
        <taxon>Cucujiformia</taxon>
        <taxon>Curculionidae</taxon>
        <taxon>Scolytinae</taxon>
        <taxon>Hypothenemus</taxon>
    </lineage>
</organism>
<dbReference type="EMBL" id="JBDJPC010000004">
    <property type="protein sequence ID" value="KAL1506798.1"/>
    <property type="molecule type" value="Genomic_DNA"/>
</dbReference>
<keyword evidence="12 21" id="KW-0862">Zinc</keyword>
<comment type="caution">
    <text evidence="28">The sequence shown here is derived from an EMBL/GenBank/DDBJ whole genome shotgun (WGS) entry which is preliminary data.</text>
</comment>
<dbReference type="GO" id="GO:0005886">
    <property type="term" value="C:plasma membrane"/>
    <property type="evidence" value="ECO:0007669"/>
    <property type="project" value="UniProtKB-SubCell"/>
</dbReference>
<keyword evidence="29" id="KW-1185">Reference proteome</keyword>
<dbReference type="InterPro" id="IPR042097">
    <property type="entry name" value="Aminopeptidase_N-like_N_sf"/>
</dbReference>
<evidence type="ECO:0000256" key="9">
    <source>
        <dbReference type="ARBA" id="ARBA00022723"/>
    </source>
</evidence>
<feature type="domain" description="Aminopeptidase N-like N-terminal" evidence="27">
    <location>
        <begin position="104"/>
        <end position="296"/>
    </location>
</feature>
<dbReference type="InterPro" id="IPR024571">
    <property type="entry name" value="ERAP1-like_C_dom"/>
</dbReference>
<keyword evidence="14 23" id="KW-1133">Transmembrane helix</keyword>
<keyword evidence="23" id="KW-0031">Aminopeptidase</keyword>
<comment type="similarity">
    <text evidence="4 23">Belongs to the peptidase M1 family.</text>
</comment>
<dbReference type="PANTHER" id="PTHR11533">
    <property type="entry name" value="PROTEASE M1 ZINC METALLOPROTEASE"/>
    <property type="match status" value="1"/>
</dbReference>
<evidence type="ECO:0000256" key="12">
    <source>
        <dbReference type="ARBA" id="ARBA00022833"/>
    </source>
</evidence>
<dbReference type="PRINTS" id="PR00756">
    <property type="entry name" value="ALADIPTASE"/>
</dbReference>
<feature type="transmembrane region" description="Helical" evidence="23">
    <location>
        <begin position="41"/>
        <end position="64"/>
    </location>
</feature>
<reference evidence="28 29" key="1">
    <citation type="submission" date="2024-05" db="EMBL/GenBank/DDBJ databases">
        <title>Genetic variation in Jamaican populations of the coffee berry borer (Hypothenemus hampei).</title>
        <authorList>
            <person name="Errbii M."/>
            <person name="Myrie A."/>
        </authorList>
    </citation>
    <scope>NUCLEOTIDE SEQUENCE [LARGE SCALE GENOMIC DNA]</scope>
    <source>
        <strain evidence="28">JA-Hopewell-2020-01-JO</strain>
        <tissue evidence="28">Whole body</tissue>
    </source>
</reference>
<evidence type="ECO:0000256" key="10">
    <source>
        <dbReference type="ARBA" id="ARBA00022729"/>
    </source>
</evidence>
<dbReference type="SUPFAM" id="SSF63737">
    <property type="entry name" value="Leukotriene A4 hydrolase N-terminal domain"/>
    <property type="match status" value="1"/>
</dbReference>
<dbReference type="Pfam" id="PF01433">
    <property type="entry name" value="Peptidase_M1"/>
    <property type="match status" value="1"/>
</dbReference>
<evidence type="ECO:0000256" key="16">
    <source>
        <dbReference type="ARBA" id="ARBA00023136"/>
    </source>
</evidence>
<dbReference type="Pfam" id="PF17900">
    <property type="entry name" value="Peptidase_M1_N"/>
    <property type="match status" value="1"/>
</dbReference>
<comment type="cofactor">
    <cofactor evidence="21 23">
        <name>Zn(2+)</name>
        <dbReference type="ChEBI" id="CHEBI:29105"/>
    </cofactor>
    <text evidence="21 23">Binds 1 zinc ion per subunit.</text>
</comment>
<dbReference type="InterPro" id="IPR001930">
    <property type="entry name" value="Peptidase_M1"/>
</dbReference>
<dbReference type="EC" id="3.4.11.-" evidence="23"/>
<evidence type="ECO:0000256" key="20">
    <source>
        <dbReference type="PIRSR" id="PIRSR634016-1"/>
    </source>
</evidence>
<dbReference type="GO" id="GO:0098552">
    <property type="term" value="C:side of membrane"/>
    <property type="evidence" value="ECO:0007669"/>
    <property type="project" value="UniProtKB-KW"/>
</dbReference>
<accession>A0ABD1F0H3</accession>
<keyword evidence="16 23" id="KW-0472">Membrane</keyword>
<evidence type="ECO:0000256" key="3">
    <source>
        <dbReference type="ARBA" id="ARBA00004609"/>
    </source>
</evidence>
<keyword evidence="10" id="KW-0732">Signal</keyword>
<feature type="domain" description="ERAP1-like C-terminal" evidence="26">
    <location>
        <begin position="632"/>
        <end position="949"/>
    </location>
</feature>
<keyword evidence="19" id="KW-0449">Lipoprotein</keyword>